<reference evidence="2" key="1">
    <citation type="journal article" date="2023" name="Nat. Plants">
        <title>Single-cell RNA sequencing provides a high-resolution roadmap for understanding the multicellular compartmentation of specialized metabolism.</title>
        <authorList>
            <person name="Sun S."/>
            <person name="Shen X."/>
            <person name="Li Y."/>
            <person name="Li Y."/>
            <person name="Wang S."/>
            <person name="Li R."/>
            <person name="Zhang H."/>
            <person name="Shen G."/>
            <person name="Guo B."/>
            <person name="Wei J."/>
            <person name="Xu J."/>
            <person name="St-Pierre B."/>
            <person name="Chen S."/>
            <person name="Sun C."/>
        </authorList>
    </citation>
    <scope>NUCLEOTIDE SEQUENCE [LARGE SCALE GENOMIC DNA]</scope>
</reference>
<dbReference type="Proteomes" id="UP001060085">
    <property type="component" value="Linkage Group LG02"/>
</dbReference>
<evidence type="ECO:0000313" key="1">
    <source>
        <dbReference type="EMBL" id="KAI5675000.1"/>
    </source>
</evidence>
<protein>
    <submittedName>
        <fullName evidence="1">Uncharacterized protein</fullName>
    </submittedName>
</protein>
<gene>
    <name evidence="1" type="ORF">M9H77_05950</name>
</gene>
<evidence type="ECO:0000313" key="2">
    <source>
        <dbReference type="Proteomes" id="UP001060085"/>
    </source>
</evidence>
<comment type="caution">
    <text evidence="1">The sequence shown here is derived from an EMBL/GenBank/DDBJ whole genome shotgun (WGS) entry which is preliminary data.</text>
</comment>
<name>A0ACC0BQT8_CATRO</name>
<keyword evidence="2" id="KW-1185">Reference proteome</keyword>
<accession>A0ACC0BQT8</accession>
<sequence length="145" mass="16613">MAIPLSHFLRWFEAMEEDTIARRNLTKPKQSSTGNRRLSYGEDEDDEECDAEAWQTLSKSFKEVQSVLDQNRALIQQVNENHQSKIPDNMVKNVALIKEINGNISRVMGIYSDLSLNFTKIVQQRRAMMNNNRSSCDGKVESSDS</sequence>
<dbReference type="EMBL" id="CM044702">
    <property type="protein sequence ID" value="KAI5675000.1"/>
    <property type="molecule type" value="Genomic_DNA"/>
</dbReference>
<proteinExistence type="predicted"/>
<organism evidence="1 2">
    <name type="scientific">Catharanthus roseus</name>
    <name type="common">Madagascar periwinkle</name>
    <name type="synonym">Vinca rosea</name>
    <dbReference type="NCBI Taxonomy" id="4058"/>
    <lineage>
        <taxon>Eukaryota</taxon>
        <taxon>Viridiplantae</taxon>
        <taxon>Streptophyta</taxon>
        <taxon>Embryophyta</taxon>
        <taxon>Tracheophyta</taxon>
        <taxon>Spermatophyta</taxon>
        <taxon>Magnoliopsida</taxon>
        <taxon>eudicotyledons</taxon>
        <taxon>Gunneridae</taxon>
        <taxon>Pentapetalae</taxon>
        <taxon>asterids</taxon>
        <taxon>lamiids</taxon>
        <taxon>Gentianales</taxon>
        <taxon>Apocynaceae</taxon>
        <taxon>Rauvolfioideae</taxon>
        <taxon>Vinceae</taxon>
        <taxon>Catharanthinae</taxon>
        <taxon>Catharanthus</taxon>
    </lineage>
</organism>